<dbReference type="Pfam" id="PF07591">
    <property type="entry name" value="PT-HINT"/>
    <property type="match status" value="1"/>
</dbReference>
<dbReference type="Proteomes" id="UP001477278">
    <property type="component" value="Unassembled WGS sequence"/>
</dbReference>
<protein>
    <submittedName>
        <fullName evidence="1">Polymorphic toxin-type HINT domain-containing protein</fullName>
    </submittedName>
</protein>
<gene>
    <name evidence="1" type="ORF">ABHN84_18415</name>
</gene>
<evidence type="ECO:0000313" key="2">
    <source>
        <dbReference type="Proteomes" id="UP001477278"/>
    </source>
</evidence>
<dbReference type="RefSeq" id="WP_182757233.1">
    <property type="nucleotide sequence ID" value="NZ_JBDPZN010000010.1"/>
</dbReference>
<dbReference type="SUPFAM" id="SSF51294">
    <property type="entry name" value="Hedgehog/intein (Hint) domain"/>
    <property type="match status" value="1"/>
</dbReference>
<sequence>MLEINYSIGDLKTSMLVVEDHHFYLLTEVWVKAEELSIGDKIVACSDAVAEIDKINKVEDSHHCQDLKISHNHNYFVTTTRPAFHDTLCDRAPIDKLELMAYELANRPSNYPDGRLTGYHGGPWVAAKYLHRDPDKEVIGWGRANDSMCAEDAAVSDLRQKLGDAIVLHRSNVTISHAYLRKYTKKGRFVNTMSPCIHCRDNYGSALNDLTVGVSNLAKDGRDYLPPVEESS</sequence>
<keyword evidence="2" id="KW-1185">Reference proteome</keyword>
<dbReference type="Gene3D" id="2.170.16.10">
    <property type="entry name" value="Hedgehog/Intein (Hint) domain"/>
    <property type="match status" value="1"/>
</dbReference>
<name>A0ABV0FW51_9GAMM</name>
<organism evidence="1 2">
    <name type="scientific">Shewanella vesiculosa</name>
    <dbReference type="NCBI Taxonomy" id="518738"/>
    <lineage>
        <taxon>Bacteria</taxon>
        <taxon>Pseudomonadati</taxon>
        <taxon>Pseudomonadota</taxon>
        <taxon>Gammaproteobacteria</taxon>
        <taxon>Alteromonadales</taxon>
        <taxon>Shewanellaceae</taxon>
        <taxon>Shewanella</taxon>
    </lineage>
</organism>
<comment type="caution">
    <text evidence="1">The sequence shown here is derived from an EMBL/GenBank/DDBJ whole genome shotgun (WGS) entry which is preliminary data.</text>
</comment>
<proteinExistence type="predicted"/>
<evidence type="ECO:0000313" key="1">
    <source>
        <dbReference type="EMBL" id="MEO3684249.1"/>
    </source>
</evidence>
<accession>A0ABV0FW51</accession>
<reference evidence="1 2" key="1">
    <citation type="submission" date="2024-05" db="EMBL/GenBank/DDBJ databases">
        <title>Genome sequencing of Marine Estuary Bacteria, Shewanella vesiculosa and S. baltica, and Pseudomonas syringae.</title>
        <authorList>
            <person name="Gurung A."/>
            <person name="Maclea K.S."/>
        </authorList>
    </citation>
    <scope>NUCLEOTIDE SEQUENCE [LARGE SCALE GENOMIC DNA]</scope>
    <source>
        <strain evidence="1 2">1A</strain>
    </source>
</reference>
<dbReference type="InterPro" id="IPR036844">
    <property type="entry name" value="Hint_dom_sf"/>
</dbReference>
<dbReference type="EMBL" id="JBDPZN010000010">
    <property type="protein sequence ID" value="MEO3684249.1"/>
    <property type="molecule type" value="Genomic_DNA"/>
</dbReference>